<sequence length="199" mass="21765">MLLLHIARTIREDLQNAREHDPAARGDIENAIVYSGLHAIWAHRVSHWLWTRGFRGPARILAQANRFFTGIEIHPGATIGRRFFIDHGMGIVIGETTEIGDGVMLYHGVTLGGQVLTQTKRHPTLEDNVTIGAGAKVLGPITIGEGSAIGANAVVTKDVPPEHIATGIPAKNRPRRQSERIKLVDPDYYTASDPVDYSI</sequence>
<dbReference type="NCBIfam" id="NF041874">
    <property type="entry name" value="EPS_EpsC"/>
    <property type="match status" value="1"/>
</dbReference>
<evidence type="ECO:0000256" key="4">
    <source>
        <dbReference type="ARBA" id="ARBA00018522"/>
    </source>
</evidence>
<evidence type="ECO:0000256" key="7">
    <source>
        <dbReference type="ARBA" id="ARBA00022737"/>
    </source>
</evidence>
<dbReference type="InterPro" id="IPR042122">
    <property type="entry name" value="Ser_AcTrfase_N_sf"/>
</dbReference>
<dbReference type="PIRSF" id="PIRSF000441">
    <property type="entry name" value="CysE"/>
    <property type="match status" value="1"/>
</dbReference>
<dbReference type="InterPro" id="IPR011004">
    <property type="entry name" value="Trimer_LpxA-like_sf"/>
</dbReference>
<keyword evidence="8" id="KW-0198">Cysteine biosynthesis</keyword>
<dbReference type="Proteomes" id="UP000031928">
    <property type="component" value="Chromosome"/>
</dbReference>
<evidence type="ECO:0000256" key="11">
    <source>
        <dbReference type="PIRNR" id="PIRNR000441"/>
    </source>
</evidence>
<evidence type="ECO:0000313" key="12">
    <source>
        <dbReference type="EMBL" id="AJK69664.1"/>
    </source>
</evidence>
<evidence type="ECO:0000256" key="9">
    <source>
        <dbReference type="ARBA" id="ARBA00023315"/>
    </source>
</evidence>
<dbReference type="STRING" id="1224162.B840_10430"/>
<dbReference type="CDD" id="cd03354">
    <property type="entry name" value="LbH_SAT"/>
    <property type="match status" value="1"/>
</dbReference>
<dbReference type="PROSITE" id="PS00101">
    <property type="entry name" value="HEXAPEP_TRANSFERASES"/>
    <property type="match status" value="1"/>
</dbReference>
<dbReference type="Gene3D" id="2.160.10.10">
    <property type="entry name" value="Hexapeptide repeat proteins"/>
    <property type="match status" value="1"/>
</dbReference>
<dbReference type="InterPro" id="IPR045304">
    <property type="entry name" value="LbH_SAT"/>
</dbReference>
<dbReference type="GO" id="GO:0009001">
    <property type="term" value="F:serine O-acetyltransferase activity"/>
    <property type="evidence" value="ECO:0007669"/>
    <property type="project" value="UniProtKB-EC"/>
</dbReference>
<dbReference type="Pfam" id="PF00132">
    <property type="entry name" value="Hexapep"/>
    <property type="match status" value="1"/>
</dbReference>
<dbReference type="InterPro" id="IPR018357">
    <property type="entry name" value="Hexapep_transf_CS"/>
</dbReference>
<dbReference type="RefSeq" id="WP_042622049.1">
    <property type="nucleotide sequence ID" value="NZ_CP007790.1"/>
</dbReference>
<evidence type="ECO:0000256" key="3">
    <source>
        <dbReference type="ARBA" id="ARBA00013266"/>
    </source>
</evidence>
<accession>A0A0B6TTS1</accession>
<gene>
    <name evidence="12" type="primary">cysE</name>
    <name evidence="12" type="ORF">B840_10430</name>
</gene>
<dbReference type="InterPro" id="IPR053376">
    <property type="entry name" value="Serine_acetyltransferase"/>
</dbReference>
<dbReference type="OrthoDB" id="9801456at2"/>
<keyword evidence="13" id="KW-1185">Reference proteome</keyword>
<evidence type="ECO:0000313" key="13">
    <source>
        <dbReference type="Proteomes" id="UP000031928"/>
    </source>
</evidence>
<dbReference type="GO" id="GO:0005737">
    <property type="term" value="C:cytoplasm"/>
    <property type="evidence" value="ECO:0007669"/>
    <property type="project" value="InterPro"/>
</dbReference>
<comment type="catalytic activity">
    <reaction evidence="10 11">
        <text>L-serine + acetyl-CoA = O-acetyl-L-serine + CoA</text>
        <dbReference type="Rhea" id="RHEA:24560"/>
        <dbReference type="ChEBI" id="CHEBI:33384"/>
        <dbReference type="ChEBI" id="CHEBI:57287"/>
        <dbReference type="ChEBI" id="CHEBI:57288"/>
        <dbReference type="ChEBI" id="CHEBI:58340"/>
        <dbReference type="EC" id="2.3.1.30"/>
    </reaction>
</comment>
<comment type="pathway">
    <text evidence="1">Amino-acid biosynthesis; L-cysteine biosynthesis; L-cysteine from L-serine: step 1/2.</text>
</comment>
<dbReference type="PANTHER" id="PTHR42811">
    <property type="entry name" value="SERINE ACETYLTRANSFERASE"/>
    <property type="match status" value="1"/>
</dbReference>
<evidence type="ECO:0000256" key="8">
    <source>
        <dbReference type="ARBA" id="ARBA00023192"/>
    </source>
</evidence>
<evidence type="ECO:0000256" key="5">
    <source>
        <dbReference type="ARBA" id="ARBA00022605"/>
    </source>
</evidence>
<keyword evidence="6 11" id="KW-0808">Transferase</keyword>
<dbReference type="InterPro" id="IPR005881">
    <property type="entry name" value="Ser_O-AcTrfase"/>
</dbReference>
<dbReference type="EC" id="2.3.1.30" evidence="3 11"/>
<dbReference type="AlphaFoldDB" id="A0A0B6TTS1"/>
<dbReference type="GO" id="GO:0006535">
    <property type="term" value="P:cysteine biosynthetic process from serine"/>
    <property type="evidence" value="ECO:0007669"/>
    <property type="project" value="InterPro"/>
</dbReference>
<evidence type="ECO:0000256" key="6">
    <source>
        <dbReference type="ARBA" id="ARBA00022679"/>
    </source>
</evidence>
<dbReference type="HOGENOM" id="CLU_051638_10_1_11"/>
<evidence type="ECO:0000256" key="10">
    <source>
        <dbReference type="ARBA" id="ARBA00049486"/>
    </source>
</evidence>
<proteinExistence type="inferred from homology"/>
<evidence type="ECO:0000256" key="2">
    <source>
        <dbReference type="ARBA" id="ARBA00007274"/>
    </source>
</evidence>
<keyword evidence="5" id="KW-0028">Amino-acid biosynthesis</keyword>
<dbReference type="FunFam" id="2.160.10.10:FF:000007">
    <property type="entry name" value="Serine acetyltransferase"/>
    <property type="match status" value="1"/>
</dbReference>
<dbReference type="NCBIfam" id="TIGR01172">
    <property type="entry name" value="cysE"/>
    <property type="match status" value="1"/>
</dbReference>
<dbReference type="SUPFAM" id="SSF51161">
    <property type="entry name" value="Trimeric LpxA-like enzymes"/>
    <property type="match status" value="1"/>
</dbReference>
<protein>
    <recommendedName>
        <fullName evidence="4 11">Serine acetyltransferase</fullName>
        <ecNumber evidence="3 11">2.3.1.30</ecNumber>
    </recommendedName>
</protein>
<organism evidence="12 13">
    <name type="scientific">Corynebacterium marinum DSM 44953</name>
    <dbReference type="NCBI Taxonomy" id="1224162"/>
    <lineage>
        <taxon>Bacteria</taxon>
        <taxon>Bacillati</taxon>
        <taxon>Actinomycetota</taxon>
        <taxon>Actinomycetes</taxon>
        <taxon>Mycobacteriales</taxon>
        <taxon>Corynebacteriaceae</taxon>
        <taxon>Corynebacterium</taxon>
    </lineage>
</organism>
<keyword evidence="7" id="KW-0677">Repeat</keyword>
<reference evidence="12 13" key="1">
    <citation type="submission" date="2014-05" db="EMBL/GenBank/DDBJ databases">
        <title>Complete genome sequence of Corynebacterium marinum DSM 44953.</title>
        <authorList>
            <person name="Schaffert L."/>
            <person name="Albersmeier A."/>
            <person name="Kalinowski J."/>
            <person name="Ruckert C."/>
        </authorList>
    </citation>
    <scope>NUCLEOTIDE SEQUENCE [LARGE SCALE GENOMIC DNA]</scope>
    <source>
        <strain evidence="12 13">DSM 44953</strain>
    </source>
</reference>
<dbReference type="InterPro" id="IPR001451">
    <property type="entry name" value="Hexapep"/>
</dbReference>
<dbReference type="EMBL" id="CP007790">
    <property type="protein sequence ID" value="AJK69664.1"/>
    <property type="molecule type" value="Genomic_DNA"/>
</dbReference>
<keyword evidence="9 11" id="KW-0012">Acyltransferase</keyword>
<dbReference type="KEGG" id="cmq:B840_10430"/>
<name>A0A0B6TTS1_9CORY</name>
<dbReference type="Gene3D" id="1.10.3130.10">
    <property type="entry name" value="serine acetyltransferase, domain 1"/>
    <property type="match status" value="1"/>
</dbReference>
<comment type="similarity">
    <text evidence="2 11">Belongs to the transferase hexapeptide repeat family.</text>
</comment>
<evidence type="ECO:0000256" key="1">
    <source>
        <dbReference type="ARBA" id="ARBA00004876"/>
    </source>
</evidence>